<gene>
    <name evidence="7" type="primary">sipW</name>
    <name evidence="7" type="ORF">MBCUT_20340</name>
</gene>
<dbReference type="PATRIC" id="fig|47311.3.peg.2221"/>
<dbReference type="SUPFAM" id="SSF51306">
    <property type="entry name" value="LexA/Signal peptidase"/>
    <property type="match status" value="1"/>
</dbReference>
<dbReference type="InterPro" id="IPR019533">
    <property type="entry name" value="Peptidase_S26"/>
</dbReference>
<dbReference type="GO" id="GO:0006465">
    <property type="term" value="P:signal peptide processing"/>
    <property type="evidence" value="ECO:0007669"/>
    <property type="project" value="InterPro"/>
</dbReference>
<dbReference type="PANTHER" id="PTHR10806:SF6">
    <property type="entry name" value="SIGNAL PEPTIDASE COMPLEX CATALYTIC SUBUNIT SEC11"/>
    <property type="match status" value="1"/>
</dbReference>
<dbReference type="CDD" id="cd06530">
    <property type="entry name" value="S26_SPase_I"/>
    <property type="match status" value="1"/>
</dbReference>
<evidence type="ECO:0000256" key="4">
    <source>
        <dbReference type="ARBA" id="ARBA00023136"/>
    </source>
</evidence>
<accession>A0A166CLT4</accession>
<dbReference type="EMBL" id="LWMW01000158">
    <property type="protein sequence ID" value="KZX14644.1"/>
    <property type="molecule type" value="Genomic_DNA"/>
</dbReference>
<dbReference type="GO" id="GO:0016020">
    <property type="term" value="C:membrane"/>
    <property type="evidence" value="ECO:0007669"/>
    <property type="project" value="UniProtKB-SubCell"/>
</dbReference>
<keyword evidence="2 5" id="KW-0812">Transmembrane</keyword>
<dbReference type="Gene3D" id="2.10.109.10">
    <property type="entry name" value="Umud Fragment, subunit A"/>
    <property type="match status" value="1"/>
</dbReference>
<evidence type="ECO:0000256" key="3">
    <source>
        <dbReference type="ARBA" id="ARBA00022989"/>
    </source>
</evidence>
<dbReference type="PANTHER" id="PTHR10806">
    <property type="entry name" value="SIGNAL PEPTIDASE COMPLEX CATALYTIC SUBUNIT SEC11"/>
    <property type="match status" value="1"/>
</dbReference>
<keyword evidence="3 5" id="KW-1133">Transmembrane helix</keyword>
<feature type="transmembrane region" description="Helical" evidence="5">
    <location>
        <begin position="7"/>
        <end position="28"/>
    </location>
</feature>
<proteinExistence type="predicted"/>
<protein>
    <submittedName>
        <fullName evidence="7">Signal peptidase I W</fullName>
        <ecNumber evidence="7">3.4.21.89</ecNumber>
    </submittedName>
</protein>
<dbReference type="Pfam" id="PF10502">
    <property type="entry name" value="Peptidase_S26"/>
    <property type="match status" value="1"/>
</dbReference>
<evidence type="ECO:0000313" key="7">
    <source>
        <dbReference type="EMBL" id="KZX14644.1"/>
    </source>
</evidence>
<keyword evidence="7" id="KW-0378">Hydrolase</keyword>
<dbReference type="GO" id="GO:0004252">
    <property type="term" value="F:serine-type endopeptidase activity"/>
    <property type="evidence" value="ECO:0007669"/>
    <property type="project" value="InterPro"/>
</dbReference>
<evidence type="ECO:0000256" key="5">
    <source>
        <dbReference type="SAM" id="Phobius"/>
    </source>
</evidence>
<dbReference type="PRINTS" id="PR00728">
    <property type="entry name" value="SIGNALPTASE"/>
</dbReference>
<keyword evidence="8" id="KW-1185">Reference proteome</keyword>
<dbReference type="OrthoDB" id="4822at2157"/>
<dbReference type="Proteomes" id="UP000077275">
    <property type="component" value="Unassembled WGS sequence"/>
</dbReference>
<comment type="subcellular location">
    <subcellularLocation>
        <location evidence="1">Membrane</location>
    </subcellularLocation>
</comment>
<dbReference type="InterPro" id="IPR001733">
    <property type="entry name" value="Peptidase_S26B"/>
</dbReference>
<dbReference type="InterPro" id="IPR036286">
    <property type="entry name" value="LexA/Signal_pep-like_sf"/>
</dbReference>
<dbReference type="EC" id="3.4.21.89" evidence="7"/>
<evidence type="ECO:0000256" key="1">
    <source>
        <dbReference type="ARBA" id="ARBA00004370"/>
    </source>
</evidence>
<evidence type="ECO:0000259" key="6">
    <source>
        <dbReference type="Pfam" id="PF10502"/>
    </source>
</evidence>
<feature type="domain" description="Peptidase S26" evidence="6">
    <location>
        <begin position="7"/>
        <end position="82"/>
    </location>
</feature>
<sequence>MSAKKEIAIYAIIIIIGLIAAQHLNVVVSGSMEPVLYRGDIVIVEKTNFLGIHEFNPEDVKVGDIVVYNAEWFPNPVIHRVINISEINGTKYFTIKGDNNPVQDPLPVSPSQVTERVVTLWDQPLVIPKVGYITIWLKGL</sequence>
<dbReference type="AlphaFoldDB" id="A0A166CLT4"/>
<dbReference type="NCBIfam" id="TIGR02228">
    <property type="entry name" value="sigpep_I_arch"/>
    <property type="match status" value="1"/>
</dbReference>
<dbReference type="STRING" id="47311.MBCUT_20340"/>
<name>A0A166CLT4_9EURY</name>
<evidence type="ECO:0000313" key="8">
    <source>
        <dbReference type="Proteomes" id="UP000077275"/>
    </source>
</evidence>
<reference evidence="7 8" key="1">
    <citation type="submission" date="2016-04" db="EMBL/GenBank/DDBJ databases">
        <title>Genome sequence of Methanobrevibacter cuticularis DSM 11139.</title>
        <authorList>
            <person name="Poehlein A."/>
            <person name="Seedorf H."/>
            <person name="Daniel R."/>
        </authorList>
    </citation>
    <scope>NUCLEOTIDE SEQUENCE [LARGE SCALE GENOMIC DNA]</scope>
    <source>
        <strain evidence="7 8">DSM 11139</strain>
    </source>
</reference>
<comment type="caution">
    <text evidence="7">The sequence shown here is derived from an EMBL/GenBank/DDBJ whole genome shotgun (WGS) entry which is preliminary data.</text>
</comment>
<keyword evidence="4 5" id="KW-0472">Membrane</keyword>
<dbReference type="GO" id="GO:0009003">
    <property type="term" value="F:signal peptidase activity"/>
    <property type="evidence" value="ECO:0007669"/>
    <property type="project" value="UniProtKB-EC"/>
</dbReference>
<evidence type="ECO:0000256" key="2">
    <source>
        <dbReference type="ARBA" id="ARBA00022692"/>
    </source>
</evidence>
<dbReference type="RefSeq" id="WP_067260674.1">
    <property type="nucleotide sequence ID" value="NZ_LWMW01000158.1"/>
</dbReference>
<organism evidence="7 8">
    <name type="scientific">Methanobrevibacter cuticularis</name>
    <dbReference type="NCBI Taxonomy" id="47311"/>
    <lineage>
        <taxon>Archaea</taxon>
        <taxon>Methanobacteriati</taxon>
        <taxon>Methanobacteriota</taxon>
        <taxon>Methanomada group</taxon>
        <taxon>Methanobacteria</taxon>
        <taxon>Methanobacteriales</taxon>
        <taxon>Methanobacteriaceae</taxon>
        <taxon>Methanobrevibacter</taxon>
    </lineage>
</organism>